<accession>A0A4Z0PLU6</accession>
<gene>
    <name evidence="1" type="ORF">E5J99_07120</name>
</gene>
<feature type="non-terminal residue" evidence="1">
    <location>
        <position position="53"/>
    </location>
</feature>
<proteinExistence type="predicted"/>
<evidence type="ECO:0000313" key="2">
    <source>
        <dbReference type="Proteomes" id="UP000297739"/>
    </source>
</evidence>
<dbReference type="Proteomes" id="UP000297739">
    <property type="component" value="Unassembled WGS sequence"/>
</dbReference>
<name>A0A4Z0PLU6_9BACT</name>
<organism evidence="1 2">
    <name type="scientific">Hymenobacter elongatus</name>
    <dbReference type="NCBI Taxonomy" id="877208"/>
    <lineage>
        <taxon>Bacteria</taxon>
        <taxon>Pseudomonadati</taxon>
        <taxon>Bacteroidota</taxon>
        <taxon>Cytophagia</taxon>
        <taxon>Cytophagales</taxon>
        <taxon>Hymenobacteraceae</taxon>
        <taxon>Hymenobacter</taxon>
    </lineage>
</organism>
<comment type="caution">
    <text evidence="1">The sequence shown here is derived from an EMBL/GenBank/DDBJ whole genome shotgun (WGS) entry which is preliminary data.</text>
</comment>
<dbReference type="AlphaFoldDB" id="A0A4Z0PLU6"/>
<keyword evidence="2" id="KW-1185">Reference proteome</keyword>
<dbReference type="EMBL" id="SRLD01000011">
    <property type="protein sequence ID" value="TGE17330.1"/>
    <property type="molecule type" value="Genomic_DNA"/>
</dbReference>
<evidence type="ECO:0000313" key="1">
    <source>
        <dbReference type="EMBL" id="TGE17330.1"/>
    </source>
</evidence>
<reference evidence="1 2" key="1">
    <citation type="submission" date="2019-04" db="EMBL/GenBank/DDBJ databases">
        <authorList>
            <person name="Feng G."/>
            <person name="Zhang J."/>
            <person name="Zhu H."/>
        </authorList>
    </citation>
    <scope>NUCLEOTIDE SEQUENCE [LARGE SCALE GENOMIC DNA]</scope>
    <source>
        <strain evidence="1 2">JCM 17223</strain>
    </source>
</reference>
<sequence>MGRPLTPFVLLSADRLTIEALTRKGRHAGRTVQRGRMLLRLADGASGYTVADE</sequence>
<protein>
    <submittedName>
        <fullName evidence="1">IS630 family transposase</fullName>
    </submittedName>
</protein>